<dbReference type="Proteomes" id="UP000233837">
    <property type="component" value="Unassembled WGS sequence"/>
</dbReference>
<evidence type="ECO:0000259" key="1">
    <source>
        <dbReference type="Pfam" id="PF13966"/>
    </source>
</evidence>
<accession>A0A2I0WX10</accession>
<gene>
    <name evidence="2" type="ORF">MA16_Dca011938</name>
</gene>
<name>A0A2I0WX10_9ASPA</name>
<organism evidence="2 3">
    <name type="scientific">Dendrobium catenatum</name>
    <dbReference type="NCBI Taxonomy" id="906689"/>
    <lineage>
        <taxon>Eukaryota</taxon>
        <taxon>Viridiplantae</taxon>
        <taxon>Streptophyta</taxon>
        <taxon>Embryophyta</taxon>
        <taxon>Tracheophyta</taxon>
        <taxon>Spermatophyta</taxon>
        <taxon>Magnoliopsida</taxon>
        <taxon>Liliopsida</taxon>
        <taxon>Asparagales</taxon>
        <taxon>Orchidaceae</taxon>
        <taxon>Epidendroideae</taxon>
        <taxon>Malaxideae</taxon>
        <taxon>Dendrobiinae</taxon>
        <taxon>Dendrobium</taxon>
    </lineage>
</organism>
<dbReference type="Pfam" id="PF13966">
    <property type="entry name" value="zf-RVT"/>
    <property type="match status" value="1"/>
</dbReference>
<evidence type="ECO:0000313" key="2">
    <source>
        <dbReference type="EMBL" id="PKU80192.1"/>
    </source>
</evidence>
<reference evidence="2 3" key="2">
    <citation type="journal article" date="2017" name="Nature">
        <title>The Apostasia genome and the evolution of orchids.</title>
        <authorList>
            <person name="Zhang G.Q."/>
            <person name="Liu K.W."/>
            <person name="Li Z."/>
            <person name="Lohaus R."/>
            <person name="Hsiao Y.Y."/>
            <person name="Niu S.C."/>
            <person name="Wang J.Y."/>
            <person name="Lin Y.C."/>
            <person name="Xu Q."/>
            <person name="Chen L.J."/>
            <person name="Yoshida K."/>
            <person name="Fujiwara S."/>
            <person name="Wang Z.W."/>
            <person name="Zhang Y.Q."/>
            <person name="Mitsuda N."/>
            <person name="Wang M."/>
            <person name="Liu G.H."/>
            <person name="Pecoraro L."/>
            <person name="Huang H.X."/>
            <person name="Xiao X.J."/>
            <person name="Lin M."/>
            <person name="Wu X.Y."/>
            <person name="Wu W.L."/>
            <person name="Chen Y.Y."/>
            <person name="Chang S.B."/>
            <person name="Sakamoto S."/>
            <person name="Ohme-Takagi M."/>
            <person name="Yagi M."/>
            <person name="Zeng S.J."/>
            <person name="Shen C.Y."/>
            <person name="Yeh C.M."/>
            <person name="Luo Y.B."/>
            <person name="Tsai W.C."/>
            <person name="Van de Peer Y."/>
            <person name="Liu Z.J."/>
        </authorList>
    </citation>
    <scope>NUCLEOTIDE SEQUENCE [LARGE SCALE GENOMIC DNA]</scope>
    <source>
        <tissue evidence="2">The whole plant</tissue>
    </source>
</reference>
<evidence type="ECO:0000313" key="3">
    <source>
        <dbReference type="Proteomes" id="UP000233837"/>
    </source>
</evidence>
<dbReference type="AlphaFoldDB" id="A0A2I0WX10"/>
<keyword evidence="3" id="KW-1185">Reference proteome</keyword>
<proteinExistence type="predicted"/>
<dbReference type="InterPro" id="IPR026960">
    <property type="entry name" value="RVT-Znf"/>
</dbReference>
<reference evidence="2 3" key="1">
    <citation type="journal article" date="2016" name="Sci. Rep.">
        <title>The Dendrobium catenatum Lindl. genome sequence provides insights into polysaccharide synthase, floral development and adaptive evolution.</title>
        <authorList>
            <person name="Zhang G.Q."/>
            <person name="Xu Q."/>
            <person name="Bian C."/>
            <person name="Tsai W.C."/>
            <person name="Yeh C.M."/>
            <person name="Liu K.W."/>
            <person name="Yoshida K."/>
            <person name="Zhang L.S."/>
            <person name="Chang S.B."/>
            <person name="Chen F."/>
            <person name="Shi Y."/>
            <person name="Su Y.Y."/>
            <person name="Zhang Y.Q."/>
            <person name="Chen L.J."/>
            <person name="Yin Y."/>
            <person name="Lin M."/>
            <person name="Huang H."/>
            <person name="Deng H."/>
            <person name="Wang Z.W."/>
            <person name="Zhu S.L."/>
            <person name="Zhao X."/>
            <person name="Deng C."/>
            <person name="Niu S.C."/>
            <person name="Huang J."/>
            <person name="Wang M."/>
            <person name="Liu G.H."/>
            <person name="Yang H.J."/>
            <person name="Xiao X.J."/>
            <person name="Hsiao Y.Y."/>
            <person name="Wu W.L."/>
            <person name="Chen Y.Y."/>
            <person name="Mitsuda N."/>
            <person name="Ohme-Takagi M."/>
            <person name="Luo Y.B."/>
            <person name="Van de Peer Y."/>
            <person name="Liu Z.J."/>
        </authorList>
    </citation>
    <scope>NUCLEOTIDE SEQUENCE [LARGE SCALE GENOMIC DNA]</scope>
    <source>
        <tissue evidence="2">The whole plant</tissue>
    </source>
</reference>
<dbReference type="EMBL" id="KZ502364">
    <property type="protein sequence ID" value="PKU80192.1"/>
    <property type="molecule type" value="Genomic_DNA"/>
</dbReference>
<protein>
    <recommendedName>
        <fullName evidence="1">Reverse transcriptase zinc-binding domain-containing protein</fullName>
    </recommendedName>
</protein>
<sequence>MMFHEGLKTADVLAVRGILVPNICSFCQADMETITHLYFECTYIFDIAKRLFPWMNNLFMRSNFYQVFDSIFDQGFDIKTRNNYLLIASAMIYFVWRARNDRRFGSIIDSKATIIAKIKKAVLIKALKWKK</sequence>
<feature type="domain" description="Reverse transcriptase zinc-binding" evidence="1">
    <location>
        <begin position="2"/>
        <end position="43"/>
    </location>
</feature>